<comment type="caution">
    <text evidence="2">The sequence shown here is derived from an EMBL/GenBank/DDBJ whole genome shotgun (WGS) entry which is preliminary data.</text>
</comment>
<name>A0A4Z1GCQ1_9HELO</name>
<evidence type="ECO:0000256" key="1">
    <source>
        <dbReference type="SAM" id="SignalP"/>
    </source>
</evidence>
<feature type="signal peptide" evidence="1">
    <location>
        <begin position="1"/>
        <end position="19"/>
    </location>
</feature>
<dbReference type="EMBL" id="PQXK01000400">
    <property type="protein sequence ID" value="TGO31817.1"/>
    <property type="molecule type" value="Genomic_DNA"/>
</dbReference>
<protein>
    <submittedName>
        <fullName evidence="2">Uncharacterized protein</fullName>
    </submittedName>
</protein>
<keyword evidence="1" id="KW-0732">Signal</keyword>
<accession>A0A4Z1GCQ1</accession>
<evidence type="ECO:0000313" key="3">
    <source>
        <dbReference type="Proteomes" id="UP000297814"/>
    </source>
</evidence>
<proteinExistence type="predicted"/>
<organism evidence="2 3">
    <name type="scientific">Botrytis hyacinthi</name>
    <dbReference type="NCBI Taxonomy" id="278943"/>
    <lineage>
        <taxon>Eukaryota</taxon>
        <taxon>Fungi</taxon>
        <taxon>Dikarya</taxon>
        <taxon>Ascomycota</taxon>
        <taxon>Pezizomycotina</taxon>
        <taxon>Leotiomycetes</taxon>
        <taxon>Helotiales</taxon>
        <taxon>Sclerotiniaceae</taxon>
        <taxon>Botrytis</taxon>
    </lineage>
</organism>
<feature type="chain" id="PRO_5021187324" evidence="1">
    <location>
        <begin position="20"/>
        <end position="105"/>
    </location>
</feature>
<keyword evidence="3" id="KW-1185">Reference proteome</keyword>
<dbReference type="AlphaFoldDB" id="A0A4Z1GCQ1"/>
<sequence length="105" mass="11808">MFMKLAFHVANLPIMRILGECWVNCDVNLEVPSYRQINTSDIEDIIRSLAFDMVDMDMGGGVLLSSLFQNLASFNGTFRISQFDFSSPHLTITIQLSRESSPDVS</sequence>
<evidence type="ECO:0000313" key="2">
    <source>
        <dbReference type="EMBL" id="TGO31817.1"/>
    </source>
</evidence>
<dbReference type="Proteomes" id="UP000297814">
    <property type="component" value="Unassembled WGS sequence"/>
</dbReference>
<reference evidence="2 3" key="1">
    <citation type="submission" date="2017-12" db="EMBL/GenBank/DDBJ databases">
        <title>Comparative genomics of Botrytis spp.</title>
        <authorList>
            <person name="Valero-Jimenez C.A."/>
            <person name="Tapia P."/>
            <person name="Veloso J."/>
            <person name="Silva-Moreno E."/>
            <person name="Staats M."/>
            <person name="Valdes J.H."/>
            <person name="Van Kan J.A.L."/>
        </authorList>
    </citation>
    <scope>NUCLEOTIDE SEQUENCE [LARGE SCALE GENOMIC DNA]</scope>
    <source>
        <strain evidence="2 3">Bh0001</strain>
    </source>
</reference>
<gene>
    <name evidence="2" type="ORF">BHYA_0403g00010</name>
</gene>